<keyword evidence="4 8" id="KW-0812">Transmembrane</keyword>
<feature type="transmembrane region" description="Helical" evidence="8">
    <location>
        <begin position="190"/>
        <end position="212"/>
    </location>
</feature>
<evidence type="ECO:0000256" key="4">
    <source>
        <dbReference type="ARBA" id="ARBA00022692"/>
    </source>
</evidence>
<feature type="transmembrane region" description="Helical" evidence="8">
    <location>
        <begin position="350"/>
        <end position="371"/>
    </location>
</feature>
<feature type="transmembrane region" description="Helical" evidence="8">
    <location>
        <begin position="224"/>
        <end position="245"/>
    </location>
</feature>
<dbReference type="GO" id="GO:0016757">
    <property type="term" value="F:glycosyltransferase activity"/>
    <property type="evidence" value="ECO:0007669"/>
    <property type="project" value="UniProtKB-KW"/>
</dbReference>
<feature type="transmembrane region" description="Helical" evidence="8">
    <location>
        <begin position="413"/>
        <end position="434"/>
    </location>
</feature>
<keyword evidence="10" id="KW-1185">Reference proteome</keyword>
<name>A0A5Q3QN48_9PSEU</name>
<dbReference type="Proteomes" id="UP000371041">
    <property type="component" value="Chromosome"/>
</dbReference>
<reference evidence="10" key="1">
    <citation type="submission" date="2019-11" db="EMBL/GenBank/DDBJ databases">
        <title>The complete genome sequence of Saccharopolyspora sp. E2A.</title>
        <authorList>
            <person name="Zhang G."/>
        </authorList>
    </citation>
    <scope>NUCLEOTIDE SEQUENCE [LARGE SCALE GENOMIC DNA]</scope>
    <source>
        <strain evidence="10">E2A</strain>
    </source>
</reference>
<evidence type="ECO:0000313" key="9">
    <source>
        <dbReference type="EMBL" id="QGK72177.1"/>
    </source>
</evidence>
<dbReference type="EMBL" id="CP045929">
    <property type="protein sequence ID" value="QGK72177.1"/>
    <property type="molecule type" value="Genomic_DNA"/>
</dbReference>
<sequence>MDDTAGTAPEPGPLDHRERRQLDVVRRFGTTGALMLGVGAIGAGAAPVDNPLSGIRLIGLPARIPTVAMACAWLGMLMIVIAWLWLGSLSWPGRARMVSRSQLDRTVIMWAIPFAIAPPLFSRDMYAYLAQSEVAARGLDPYVLGPAFALGVDNPFTGNVPNIWRDTPAPYGPLFLMFGRGIATIVGDNIVFGVLLWRVVMIIGLGLAIWAIPRLAERCGVHPVAALWLSAANPLVFFHVVSGMHNEALLVGVMLAGIELGLRYPNVWGLIGAGTLLVIGGAIKPPGFIALGFFGIYVARLWGARYRDLFTVAAILTAVFLAGMTIITVTSGWGLGWVETFDVPNRLKTWVAPLTGLAGAGGGIGMLFGLGNHTEQLLNITKVIGYALIGGICLRLLWTSFHGRIDPMRGLGITLGALALFGPVLHPWYLLWALVPLALSVHDTRFRLGAVAISAVLALSVQPTGAGFELRAFVLPLSVTAALIAFALTLLLVRGKVPSLWPPRSGASALTS</sequence>
<proteinExistence type="inferred from homology"/>
<evidence type="ECO:0000256" key="2">
    <source>
        <dbReference type="ARBA" id="ARBA00022676"/>
    </source>
</evidence>
<keyword evidence="2" id="KW-0328">Glycosyltransferase</keyword>
<comment type="subcellular location">
    <subcellularLocation>
        <location evidence="1">Membrane</location>
        <topology evidence="1">Multi-pass membrane protein</topology>
    </subcellularLocation>
</comment>
<feature type="transmembrane region" description="Helical" evidence="8">
    <location>
        <begin position="383"/>
        <end position="401"/>
    </location>
</feature>
<evidence type="ECO:0000256" key="6">
    <source>
        <dbReference type="ARBA" id="ARBA00023136"/>
    </source>
</evidence>
<gene>
    <name evidence="9" type="ORF">GIY23_09625</name>
</gene>
<keyword evidence="5 8" id="KW-1133">Transmembrane helix</keyword>
<feature type="transmembrane region" description="Helical" evidence="8">
    <location>
        <begin position="446"/>
        <end position="466"/>
    </location>
</feature>
<accession>A0A5Q3QN48</accession>
<dbReference type="GO" id="GO:0016020">
    <property type="term" value="C:membrane"/>
    <property type="evidence" value="ECO:0007669"/>
    <property type="project" value="UniProtKB-SubCell"/>
</dbReference>
<feature type="transmembrane region" description="Helical" evidence="8">
    <location>
        <begin position="66"/>
        <end position="86"/>
    </location>
</feature>
<dbReference type="AlphaFoldDB" id="A0A5Q3QN48"/>
<protein>
    <recommendedName>
        <fullName evidence="11">DUF2029 domain-containing protein</fullName>
    </recommendedName>
</protein>
<feature type="transmembrane region" description="Helical" evidence="8">
    <location>
        <begin position="309"/>
        <end position="330"/>
    </location>
</feature>
<organism evidence="9 10">
    <name type="scientific">Allosaccharopolyspora coralli</name>
    <dbReference type="NCBI Taxonomy" id="2665642"/>
    <lineage>
        <taxon>Bacteria</taxon>
        <taxon>Bacillati</taxon>
        <taxon>Actinomycetota</taxon>
        <taxon>Actinomycetes</taxon>
        <taxon>Pseudonocardiales</taxon>
        <taxon>Pseudonocardiaceae</taxon>
        <taxon>Allosaccharopolyspora</taxon>
    </lineage>
</organism>
<evidence type="ECO:0000256" key="7">
    <source>
        <dbReference type="ARBA" id="ARBA00043987"/>
    </source>
</evidence>
<evidence type="ECO:0000256" key="5">
    <source>
        <dbReference type="ARBA" id="ARBA00022989"/>
    </source>
</evidence>
<dbReference type="KEGG" id="sace:GIY23_09625"/>
<evidence type="ECO:0000313" key="10">
    <source>
        <dbReference type="Proteomes" id="UP000371041"/>
    </source>
</evidence>
<feature type="transmembrane region" description="Helical" evidence="8">
    <location>
        <begin position="267"/>
        <end position="297"/>
    </location>
</feature>
<dbReference type="Pfam" id="PF26314">
    <property type="entry name" value="MptA_B_family"/>
    <property type="match status" value="1"/>
</dbReference>
<dbReference type="InterPro" id="IPR049829">
    <property type="entry name" value="MptA/B-like"/>
</dbReference>
<keyword evidence="3" id="KW-0808">Transferase</keyword>
<evidence type="ECO:0000256" key="8">
    <source>
        <dbReference type="SAM" id="Phobius"/>
    </source>
</evidence>
<comment type="similarity">
    <text evidence="7">Belongs to the MptA/B family.</text>
</comment>
<keyword evidence="6 8" id="KW-0472">Membrane</keyword>
<feature type="transmembrane region" description="Helical" evidence="8">
    <location>
        <begin position="472"/>
        <end position="493"/>
    </location>
</feature>
<evidence type="ECO:0000256" key="1">
    <source>
        <dbReference type="ARBA" id="ARBA00004141"/>
    </source>
</evidence>
<evidence type="ECO:0000256" key="3">
    <source>
        <dbReference type="ARBA" id="ARBA00022679"/>
    </source>
</evidence>
<feature type="transmembrane region" description="Helical" evidence="8">
    <location>
        <begin position="24"/>
        <end position="46"/>
    </location>
</feature>
<evidence type="ECO:0008006" key="11">
    <source>
        <dbReference type="Google" id="ProtNLM"/>
    </source>
</evidence>
<dbReference type="NCBIfam" id="NF038066">
    <property type="entry name" value="MptB"/>
    <property type="match status" value="1"/>
</dbReference>